<dbReference type="Pfam" id="PF00005">
    <property type="entry name" value="ABC_tran"/>
    <property type="match status" value="1"/>
</dbReference>
<dbReference type="SUPFAM" id="SSF52540">
    <property type="entry name" value="P-loop containing nucleoside triphosphate hydrolases"/>
    <property type="match status" value="1"/>
</dbReference>
<dbReference type="InterPro" id="IPR017871">
    <property type="entry name" value="ABC_transporter-like_CS"/>
</dbReference>
<dbReference type="AlphaFoldDB" id="A0AAN8V6E7"/>
<keyword evidence="10" id="KW-1185">Reference proteome</keyword>
<accession>A0AAN8V6E7</accession>
<evidence type="ECO:0000256" key="4">
    <source>
        <dbReference type="ARBA" id="ARBA00022840"/>
    </source>
</evidence>
<feature type="transmembrane region" description="Helical" evidence="7">
    <location>
        <begin position="159"/>
        <end position="177"/>
    </location>
</feature>
<dbReference type="InterPro" id="IPR039421">
    <property type="entry name" value="Type_1_exporter"/>
</dbReference>
<dbReference type="PANTHER" id="PTHR43394:SF19">
    <property type="entry name" value="ABC TRANSPORTER B FAMILY"/>
    <property type="match status" value="1"/>
</dbReference>
<dbReference type="Gene3D" id="3.40.50.300">
    <property type="entry name" value="P-loop containing nucleotide triphosphate hydrolases"/>
    <property type="match status" value="1"/>
</dbReference>
<sequence length="444" mass="49408">PKPISFLKPRTQHFSSNTEFTFKSIINPQSRTHICYSLPNLDEVFNSRNSRNETFELCNTFARWVCGLKSFFPGGSWWDLSGHEEIDEGVLEKTKKNTVLAAVERMWALIGDDRWVVFVAFGSLIVAAISEISMPNLLATSIFSAQNGQTVVFNRNCQLLLLLCFVSGICSAVHALLSEVIHYLTYHFALCGLSGLRNGCFGVANTILVKRLRENLYAVLTYQVPVLRHLNFSVQPNEIVAIVGPSGSGKSTLINLLLRLYEPTNGKILVDGFPLKELDIRWLRHNIGFVGQEPHLFNMDIISNICYGCTADLKQEDVEGAAKLAHVHEFISSLPNGYRTLVDDSLLSGGQKQRIAIARAILRDTPILILDEATSALDAESEHYIKEVIQALGHNCEVKRTIIVIAHRLSTAKICDRIIVMDGGQIVEGLIPKIYRAGFVTRGL</sequence>
<dbReference type="FunFam" id="3.40.50.300:FF:000218">
    <property type="entry name" value="Multidrug ABC transporter ATP-binding protein"/>
    <property type="match status" value="1"/>
</dbReference>
<dbReference type="SMART" id="SM00382">
    <property type="entry name" value="AAA"/>
    <property type="match status" value="1"/>
</dbReference>
<dbReference type="InterPro" id="IPR003439">
    <property type="entry name" value="ABC_transporter-like_ATP-bd"/>
</dbReference>
<evidence type="ECO:0000259" key="8">
    <source>
        <dbReference type="PROSITE" id="PS50893"/>
    </source>
</evidence>
<dbReference type="InterPro" id="IPR027417">
    <property type="entry name" value="P-loop_NTPase"/>
</dbReference>
<keyword evidence="6 7" id="KW-0472">Membrane</keyword>
<evidence type="ECO:0000256" key="3">
    <source>
        <dbReference type="ARBA" id="ARBA00022741"/>
    </source>
</evidence>
<feature type="non-terminal residue" evidence="9">
    <location>
        <position position="1"/>
    </location>
</feature>
<protein>
    <submittedName>
        <fullName evidence="9">ABC transporter-like, ATP-binding domain</fullName>
    </submittedName>
</protein>
<proteinExistence type="predicted"/>
<feature type="transmembrane region" description="Helical" evidence="7">
    <location>
        <begin position="115"/>
        <end position="139"/>
    </location>
</feature>
<dbReference type="Proteomes" id="UP001370490">
    <property type="component" value="Unassembled WGS sequence"/>
</dbReference>
<feature type="domain" description="ABC transporter" evidence="8">
    <location>
        <begin position="211"/>
        <end position="443"/>
    </location>
</feature>
<evidence type="ECO:0000313" key="9">
    <source>
        <dbReference type="EMBL" id="KAK6928385.1"/>
    </source>
</evidence>
<comment type="subcellular location">
    <subcellularLocation>
        <location evidence="1">Membrane</location>
        <topology evidence="1">Multi-pass membrane protein</topology>
    </subcellularLocation>
</comment>
<keyword evidence="3" id="KW-0547">Nucleotide-binding</keyword>
<dbReference type="SUPFAM" id="SSF90123">
    <property type="entry name" value="ABC transporter transmembrane region"/>
    <property type="match status" value="1"/>
</dbReference>
<dbReference type="InterPro" id="IPR003593">
    <property type="entry name" value="AAA+_ATPase"/>
</dbReference>
<evidence type="ECO:0000256" key="7">
    <source>
        <dbReference type="SAM" id="Phobius"/>
    </source>
</evidence>
<gene>
    <name evidence="9" type="ORF">RJ641_006976</name>
</gene>
<evidence type="ECO:0000313" key="10">
    <source>
        <dbReference type="Proteomes" id="UP001370490"/>
    </source>
</evidence>
<dbReference type="GO" id="GO:0005524">
    <property type="term" value="F:ATP binding"/>
    <property type="evidence" value="ECO:0007669"/>
    <property type="project" value="UniProtKB-KW"/>
</dbReference>
<dbReference type="Gene3D" id="1.20.1560.10">
    <property type="entry name" value="ABC transporter type 1, transmembrane domain"/>
    <property type="match status" value="1"/>
</dbReference>
<dbReference type="PANTHER" id="PTHR43394">
    <property type="entry name" value="ATP-DEPENDENT PERMEASE MDL1, MITOCHONDRIAL"/>
    <property type="match status" value="1"/>
</dbReference>
<evidence type="ECO:0000256" key="1">
    <source>
        <dbReference type="ARBA" id="ARBA00004141"/>
    </source>
</evidence>
<dbReference type="PROSITE" id="PS50893">
    <property type="entry name" value="ABC_TRANSPORTER_2"/>
    <property type="match status" value="1"/>
</dbReference>
<dbReference type="EMBL" id="JBAMMX010000014">
    <property type="protein sequence ID" value="KAK6928385.1"/>
    <property type="molecule type" value="Genomic_DNA"/>
</dbReference>
<keyword evidence="5 7" id="KW-1133">Transmembrane helix</keyword>
<dbReference type="InterPro" id="IPR036640">
    <property type="entry name" value="ABC1_TM_sf"/>
</dbReference>
<dbReference type="PROSITE" id="PS00211">
    <property type="entry name" value="ABC_TRANSPORTER_1"/>
    <property type="match status" value="1"/>
</dbReference>
<keyword evidence="2 7" id="KW-0812">Transmembrane</keyword>
<dbReference type="GO" id="GO:0015421">
    <property type="term" value="F:ABC-type oligopeptide transporter activity"/>
    <property type="evidence" value="ECO:0007669"/>
    <property type="project" value="TreeGrafter"/>
</dbReference>
<dbReference type="GO" id="GO:0016020">
    <property type="term" value="C:membrane"/>
    <property type="evidence" value="ECO:0007669"/>
    <property type="project" value="UniProtKB-SubCell"/>
</dbReference>
<comment type="caution">
    <text evidence="9">The sequence shown here is derived from an EMBL/GenBank/DDBJ whole genome shotgun (WGS) entry which is preliminary data.</text>
</comment>
<reference evidence="9 10" key="1">
    <citation type="submission" date="2023-12" db="EMBL/GenBank/DDBJ databases">
        <title>A high-quality genome assembly for Dillenia turbinata (Dilleniales).</title>
        <authorList>
            <person name="Chanderbali A."/>
        </authorList>
    </citation>
    <scope>NUCLEOTIDE SEQUENCE [LARGE SCALE GENOMIC DNA]</scope>
    <source>
        <strain evidence="9">LSX21</strain>
        <tissue evidence="9">Leaf</tissue>
    </source>
</reference>
<dbReference type="GO" id="GO:0016887">
    <property type="term" value="F:ATP hydrolysis activity"/>
    <property type="evidence" value="ECO:0007669"/>
    <property type="project" value="InterPro"/>
</dbReference>
<evidence type="ECO:0000256" key="2">
    <source>
        <dbReference type="ARBA" id="ARBA00022692"/>
    </source>
</evidence>
<evidence type="ECO:0000256" key="5">
    <source>
        <dbReference type="ARBA" id="ARBA00022989"/>
    </source>
</evidence>
<evidence type="ECO:0000256" key="6">
    <source>
        <dbReference type="ARBA" id="ARBA00023136"/>
    </source>
</evidence>
<organism evidence="9 10">
    <name type="scientific">Dillenia turbinata</name>
    <dbReference type="NCBI Taxonomy" id="194707"/>
    <lineage>
        <taxon>Eukaryota</taxon>
        <taxon>Viridiplantae</taxon>
        <taxon>Streptophyta</taxon>
        <taxon>Embryophyta</taxon>
        <taxon>Tracheophyta</taxon>
        <taxon>Spermatophyta</taxon>
        <taxon>Magnoliopsida</taxon>
        <taxon>eudicotyledons</taxon>
        <taxon>Gunneridae</taxon>
        <taxon>Pentapetalae</taxon>
        <taxon>Dilleniales</taxon>
        <taxon>Dilleniaceae</taxon>
        <taxon>Dillenia</taxon>
    </lineage>
</organism>
<name>A0AAN8V6E7_9MAGN</name>
<keyword evidence="4 9" id="KW-0067">ATP-binding</keyword>